<accession>A0A509EAT6</accession>
<gene>
    <name evidence="19" type="ORF">MET9862_01210</name>
</gene>
<evidence type="ECO:0000313" key="20">
    <source>
        <dbReference type="Proteomes" id="UP000410984"/>
    </source>
</evidence>
<dbReference type="NCBIfam" id="TIGR00229">
    <property type="entry name" value="sensory_box"/>
    <property type="match status" value="1"/>
</dbReference>
<feature type="domain" description="PAS" evidence="17">
    <location>
        <begin position="266"/>
        <end position="311"/>
    </location>
</feature>
<keyword evidence="20" id="KW-1185">Reference proteome</keyword>
<dbReference type="EMBL" id="CABFPH010000011">
    <property type="protein sequence ID" value="VUD70639.1"/>
    <property type="molecule type" value="Genomic_DNA"/>
</dbReference>
<evidence type="ECO:0000256" key="16">
    <source>
        <dbReference type="ARBA" id="ARBA00023170"/>
    </source>
</evidence>
<dbReference type="AlphaFoldDB" id="A0A509EAT6"/>
<dbReference type="SMART" id="SM00911">
    <property type="entry name" value="HWE_HK"/>
    <property type="match status" value="1"/>
</dbReference>
<dbReference type="InterPro" id="IPR011102">
    <property type="entry name" value="Sig_transdc_His_kinase_HWE"/>
</dbReference>
<dbReference type="Pfam" id="PF08448">
    <property type="entry name" value="PAS_4"/>
    <property type="match status" value="1"/>
</dbReference>
<dbReference type="InterPro" id="IPR000014">
    <property type="entry name" value="PAS"/>
</dbReference>
<keyword evidence="10" id="KW-0677">Repeat</keyword>
<dbReference type="InterPro" id="IPR000700">
    <property type="entry name" value="PAS-assoc_C"/>
</dbReference>
<evidence type="ECO:0000256" key="13">
    <source>
        <dbReference type="ARBA" id="ARBA00022840"/>
    </source>
</evidence>
<feature type="domain" description="PAC" evidence="18">
    <location>
        <begin position="183"/>
        <end position="236"/>
    </location>
</feature>
<dbReference type="GO" id="GO:0005524">
    <property type="term" value="F:ATP binding"/>
    <property type="evidence" value="ECO:0007669"/>
    <property type="project" value="UniProtKB-KW"/>
</dbReference>
<evidence type="ECO:0000256" key="12">
    <source>
        <dbReference type="ARBA" id="ARBA00022777"/>
    </source>
</evidence>
<dbReference type="InterPro" id="IPR013656">
    <property type="entry name" value="PAS_4"/>
</dbReference>
<keyword evidence="4" id="KW-0600">Photoreceptor protein</keyword>
<dbReference type="EC" id="2.7.13.3" evidence="2"/>
<comment type="catalytic activity">
    <reaction evidence="1">
        <text>ATP + protein L-histidine = ADP + protein N-phospho-L-histidine.</text>
        <dbReference type="EC" id="2.7.13.3"/>
    </reaction>
</comment>
<keyword evidence="11" id="KW-0547">Nucleotide-binding</keyword>
<evidence type="ECO:0000256" key="7">
    <source>
        <dbReference type="ARBA" id="ARBA00022630"/>
    </source>
</evidence>
<evidence type="ECO:0000259" key="18">
    <source>
        <dbReference type="PROSITE" id="PS50113"/>
    </source>
</evidence>
<protein>
    <recommendedName>
        <fullName evidence="3">Blue-light-activated histidine kinase</fullName>
        <ecNumber evidence="2">2.7.13.3</ecNumber>
    </recommendedName>
</protein>
<dbReference type="Proteomes" id="UP000410984">
    <property type="component" value="Unassembled WGS sequence"/>
</dbReference>
<dbReference type="Gene3D" id="3.30.450.20">
    <property type="entry name" value="PAS domain"/>
    <property type="match status" value="3"/>
</dbReference>
<dbReference type="Pfam" id="PF07536">
    <property type="entry name" value="HWE_HK"/>
    <property type="match status" value="1"/>
</dbReference>
<dbReference type="SMART" id="SM00086">
    <property type="entry name" value="PAC"/>
    <property type="match status" value="2"/>
</dbReference>
<keyword evidence="5" id="KW-0597">Phosphoprotein</keyword>
<keyword evidence="13" id="KW-0067">ATP-binding</keyword>
<dbReference type="GO" id="GO:0004673">
    <property type="term" value="F:protein histidine kinase activity"/>
    <property type="evidence" value="ECO:0007669"/>
    <property type="project" value="UniProtKB-EC"/>
</dbReference>
<dbReference type="GO" id="GO:0009881">
    <property type="term" value="F:photoreceptor activity"/>
    <property type="evidence" value="ECO:0007669"/>
    <property type="project" value="UniProtKB-KW"/>
</dbReference>
<dbReference type="RefSeq" id="WP_142582209.1">
    <property type="nucleotide sequence ID" value="NZ_CABFPH010000011.1"/>
</dbReference>
<evidence type="ECO:0000256" key="2">
    <source>
        <dbReference type="ARBA" id="ARBA00012438"/>
    </source>
</evidence>
<reference evidence="19 20" key="1">
    <citation type="submission" date="2019-06" db="EMBL/GenBank/DDBJ databases">
        <authorList>
            <person name="Rodrigo-Torres L."/>
            <person name="Arahal R. D."/>
            <person name="Lucena T."/>
        </authorList>
    </citation>
    <scope>NUCLEOTIDE SEQUENCE [LARGE SCALE GENOMIC DNA]</scope>
    <source>
        <strain evidence="19 20">SB0023/3</strain>
    </source>
</reference>
<evidence type="ECO:0000256" key="3">
    <source>
        <dbReference type="ARBA" id="ARBA00021740"/>
    </source>
</evidence>
<dbReference type="PANTHER" id="PTHR41523:SF8">
    <property type="entry name" value="ETHYLENE RESPONSE SENSOR PROTEIN"/>
    <property type="match status" value="1"/>
</dbReference>
<dbReference type="SUPFAM" id="SSF55785">
    <property type="entry name" value="PYP-like sensor domain (PAS domain)"/>
    <property type="match status" value="3"/>
</dbReference>
<dbReference type="InterPro" id="IPR035965">
    <property type="entry name" value="PAS-like_dom_sf"/>
</dbReference>
<evidence type="ECO:0000256" key="15">
    <source>
        <dbReference type="ARBA" id="ARBA00023026"/>
    </source>
</evidence>
<sequence length="574" mass="62466">MGEGVDHGPAAGAGDLHRAAFEAAAIGLAVLTEDRRRIRDANPALCRLLGHAPGTLAGRAVADLLPESESIEAGIRRWKQADGRVVDVRVRGAGTTLVVEGVDPDEAARSDENRDALLAAGLGEWRWDRASGRINLSRRAAQILGHPPGEPVTWAVLRAAMPEAEAARLTESVRVALAQGGAYSFEGTLGRIGDGRPVVIASRGQALRGPDGTVSGLAGVLQDITTRVQTRDELIARDQRLRVATSIARLGIFEWHMLDDQAIWENERMFEIFGRTPEDGTIGKTEFLDDVLHPGDRDAVRKAISRALREDEILHVTVRIRRKDDGAWRTIDMAGRFERDAPNRLPRRLIGVVADVTDRLRAEERQALLIRELHHRVKNTLATVQAIVGSTARTASSIESFYEAFVGRIKSLAHTHSVLTEATWQTASLRNLLANELRPYAEAEAEGGADGRVTFEGPDIELPSEMAVPVGMAIHELTTNAAKYGALSNRRGRVAVRWSLEPGGKAGILHFAWRESEGPAVQAPRRQGFGTRLLQRVLTTQVQAEVTTDYAPDGFALTMVAPIPARNEALNPLI</sequence>
<dbReference type="SMART" id="SM00091">
    <property type="entry name" value="PAS"/>
    <property type="match status" value="3"/>
</dbReference>
<organism evidence="19 20">
    <name type="scientific">Methylobacterium symbioticum</name>
    <dbReference type="NCBI Taxonomy" id="2584084"/>
    <lineage>
        <taxon>Bacteria</taxon>
        <taxon>Pseudomonadati</taxon>
        <taxon>Pseudomonadota</taxon>
        <taxon>Alphaproteobacteria</taxon>
        <taxon>Hyphomicrobiales</taxon>
        <taxon>Methylobacteriaceae</taxon>
        <taxon>Methylobacterium</taxon>
    </lineage>
</organism>
<keyword evidence="9 19" id="KW-0808">Transferase</keyword>
<dbReference type="InterPro" id="IPR001610">
    <property type="entry name" value="PAC"/>
</dbReference>
<keyword evidence="7" id="KW-0285">Flavoprotein</keyword>
<evidence type="ECO:0000259" key="17">
    <source>
        <dbReference type="PROSITE" id="PS50112"/>
    </source>
</evidence>
<dbReference type="InterPro" id="IPR013655">
    <property type="entry name" value="PAS_fold_3"/>
</dbReference>
<dbReference type="InterPro" id="IPR036890">
    <property type="entry name" value="HATPase_C_sf"/>
</dbReference>
<dbReference type="Gene3D" id="3.30.565.10">
    <property type="entry name" value="Histidine kinase-like ATPase, C-terminal domain"/>
    <property type="match status" value="1"/>
</dbReference>
<dbReference type="Pfam" id="PF08447">
    <property type="entry name" value="PAS_3"/>
    <property type="match status" value="1"/>
</dbReference>
<proteinExistence type="predicted"/>
<keyword evidence="8" id="KW-0288">FMN</keyword>
<dbReference type="OrthoDB" id="341208at2"/>
<evidence type="ECO:0000313" key="19">
    <source>
        <dbReference type="EMBL" id="VUD70639.1"/>
    </source>
</evidence>
<dbReference type="PROSITE" id="PS50112">
    <property type="entry name" value="PAS"/>
    <property type="match status" value="1"/>
</dbReference>
<dbReference type="CDD" id="cd00130">
    <property type="entry name" value="PAS"/>
    <property type="match status" value="2"/>
</dbReference>
<name>A0A509EAT6_9HYPH</name>
<evidence type="ECO:0000256" key="1">
    <source>
        <dbReference type="ARBA" id="ARBA00000085"/>
    </source>
</evidence>
<dbReference type="PANTHER" id="PTHR41523">
    <property type="entry name" value="TWO-COMPONENT SYSTEM SENSOR PROTEIN"/>
    <property type="match status" value="1"/>
</dbReference>
<keyword evidence="15" id="KW-0843">Virulence</keyword>
<feature type="domain" description="PAC" evidence="18">
    <location>
        <begin position="314"/>
        <end position="368"/>
    </location>
</feature>
<dbReference type="Pfam" id="PF13188">
    <property type="entry name" value="PAS_8"/>
    <property type="match status" value="1"/>
</dbReference>
<keyword evidence="6" id="KW-0716">Sensory transduction</keyword>
<evidence type="ECO:0000256" key="9">
    <source>
        <dbReference type="ARBA" id="ARBA00022679"/>
    </source>
</evidence>
<evidence type="ECO:0000256" key="11">
    <source>
        <dbReference type="ARBA" id="ARBA00022741"/>
    </source>
</evidence>
<evidence type="ECO:0000256" key="8">
    <source>
        <dbReference type="ARBA" id="ARBA00022643"/>
    </source>
</evidence>
<keyword evidence="16" id="KW-0675">Receptor</keyword>
<evidence type="ECO:0000256" key="10">
    <source>
        <dbReference type="ARBA" id="ARBA00022737"/>
    </source>
</evidence>
<keyword evidence="12 19" id="KW-0418">Kinase</keyword>
<evidence type="ECO:0000256" key="5">
    <source>
        <dbReference type="ARBA" id="ARBA00022553"/>
    </source>
</evidence>
<evidence type="ECO:0000256" key="14">
    <source>
        <dbReference type="ARBA" id="ARBA00022991"/>
    </source>
</evidence>
<evidence type="ECO:0000256" key="6">
    <source>
        <dbReference type="ARBA" id="ARBA00022606"/>
    </source>
</evidence>
<dbReference type="PROSITE" id="PS50113">
    <property type="entry name" value="PAC"/>
    <property type="match status" value="2"/>
</dbReference>
<keyword evidence="14" id="KW-0157">Chromophore</keyword>
<evidence type="ECO:0000256" key="4">
    <source>
        <dbReference type="ARBA" id="ARBA00022543"/>
    </source>
</evidence>